<dbReference type="Pfam" id="PF07702">
    <property type="entry name" value="UTRA"/>
    <property type="match status" value="1"/>
</dbReference>
<dbReference type="GO" id="GO:0045892">
    <property type="term" value="P:negative regulation of DNA-templated transcription"/>
    <property type="evidence" value="ECO:0007669"/>
    <property type="project" value="TreeGrafter"/>
</dbReference>
<evidence type="ECO:0000256" key="2">
    <source>
        <dbReference type="ARBA" id="ARBA00023125"/>
    </source>
</evidence>
<dbReference type="InterPro" id="IPR011663">
    <property type="entry name" value="UTRA"/>
</dbReference>
<keyword evidence="3" id="KW-0804">Transcription</keyword>
<keyword evidence="2" id="KW-0238">DNA-binding</keyword>
<dbReference type="Pfam" id="PF00392">
    <property type="entry name" value="GntR"/>
    <property type="match status" value="1"/>
</dbReference>
<dbReference type="SMART" id="SM00345">
    <property type="entry name" value="HTH_GNTR"/>
    <property type="match status" value="1"/>
</dbReference>
<dbReference type="SMART" id="SM00866">
    <property type="entry name" value="UTRA"/>
    <property type="match status" value="1"/>
</dbReference>
<evidence type="ECO:0000313" key="4">
    <source>
        <dbReference type="EMBL" id="AQP45664.1"/>
    </source>
</evidence>
<sequence>MRREPAVWSPQHLSFSRDDGLPKYIAIARAIGQAITEEELKPGEYLPSQKELAESFGVTVMTVRQAIQLLIDQGKLSAEQGKGTYVQSRSYRLPMGPLASFAAQMSAAGMSLRTEVLGFGPIEISPLEQKRMGLPTAKAFELVRLRIVDGEPLVLQTSLLPPAVAAGITPSELETRSLYDVLHSELGIRIKRATETVQATQLDAESAGLLRRTVGEAALLSARLTFSEENNAVIDDRALTAGNRVVIAAEREAGDSPLSLQLFTQDTSLHETTPFVRGTGDHRQAGR</sequence>
<dbReference type="GO" id="GO:0003700">
    <property type="term" value="F:DNA-binding transcription factor activity"/>
    <property type="evidence" value="ECO:0007669"/>
    <property type="project" value="InterPro"/>
</dbReference>
<dbReference type="OrthoDB" id="8584262at2"/>
<dbReference type="InterPro" id="IPR028978">
    <property type="entry name" value="Chorismate_lyase_/UTRA_dom_sf"/>
</dbReference>
<gene>
    <name evidence="4" type="ORF">RPIT_13290</name>
</gene>
<dbReference type="InterPro" id="IPR000524">
    <property type="entry name" value="Tscrpt_reg_HTH_GntR"/>
</dbReference>
<protein>
    <submittedName>
        <fullName evidence="4">Uncharacterized protein</fullName>
    </submittedName>
</protein>
<dbReference type="SUPFAM" id="SSF64288">
    <property type="entry name" value="Chorismate lyase-like"/>
    <property type="match status" value="1"/>
</dbReference>
<dbReference type="EMBL" id="CP019605">
    <property type="protein sequence ID" value="AQP45664.1"/>
    <property type="molecule type" value="Genomic_DNA"/>
</dbReference>
<keyword evidence="1" id="KW-0805">Transcription regulation</keyword>
<proteinExistence type="predicted"/>
<dbReference type="GO" id="GO:0003677">
    <property type="term" value="F:DNA binding"/>
    <property type="evidence" value="ECO:0007669"/>
    <property type="project" value="UniProtKB-KW"/>
</dbReference>
<dbReference type="PROSITE" id="PS50949">
    <property type="entry name" value="HTH_GNTR"/>
    <property type="match status" value="1"/>
</dbReference>
<dbReference type="STRING" id="1610493.RPIT_13290"/>
<evidence type="ECO:0000313" key="5">
    <source>
        <dbReference type="Proteomes" id="UP000188324"/>
    </source>
</evidence>
<dbReference type="CDD" id="cd07377">
    <property type="entry name" value="WHTH_GntR"/>
    <property type="match status" value="1"/>
</dbReference>
<dbReference type="PRINTS" id="PR00035">
    <property type="entry name" value="HTHGNTR"/>
</dbReference>
<dbReference type="RefSeq" id="WP_077343873.1">
    <property type="nucleotide sequence ID" value="NZ_CP019605.1"/>
</dbReference>
<dbReference type="InterPro" id="IPR050679">
    <property type="entry name" value="Bact_HTH_transcr_reg"/>
</dbReference>
<reference evidence="4 5" key="1">
    <citation type="journal article" date="2016" name="Int. J. Syst. Evol. Microbiol.">
        <title>Tessaracoccus flavus sp. nov., isolated from the drainage system of a lindane-producing factory.</title>
        <authorList>
            <person name="Kumari R."/>
            <person name="Singh P."/>
            <person name="Schumann P."/>
            <person name="Lal R."/>
        </authorList>
    </citation>
    <scope>NUCLEOTIDE SEQUENCE [LARGE SCALE GENOMIC DNA]</scope>
    <source>
        <strain evidence="4 5">RP1T</strain>
    </source>
</reference>
<dbReference type="Gene3D" id="3.40.1410.10">
    <property type="entry name" value="Chorismate lyase-like"/>
    <property type="match status" value="1"/>
</dbReference>
<accession>A0A1Q2CHS9</accession>
<dbReference type="Gene3D" id="1.10.10.10">
    <property type="entry name" value="Winged helix-like DNA-binding domain superfamily/Winged helix DNA-binding domain"/>
    <property type="match status" value="1"/>
</dbReference>
<organism evidence="4 5">
    <name type="scientific">Tessaracoccus flavus</name>
    <dbReference type="NCBI Taxonomy" id="1610493"/>
    <lineage>
        <taxon>Bacteria</taxon>
        <taxon>Bacillati</taxon>
        <taxon>Actinomycetota</taxon>
        <taxon>Actinomycetes</taxon>
        <taxon>Propionibacteriales</taxon>
        <taxon>Propionibacteriaceae</taxon>
        <taxon>Tessaracoccus</taxon>
    </lineage>
</organism>
<dbReference type="Proteomes" id="UP000188324">
    <property type="component" value="Chromosome"/>
</dbReference>
<dbReference type="InterPro" id="IPR036388">
    <property type="entry name" value="WH-like_DNA-bd_sf"/>
</dbReference>
<dbReference type="KEGG" id="tfl:RPIT_13290"/>
<dbReference type="AlphaFoldDB" id="A0A1Q2CHS9"/>
<dbReference type="PANTHER" id="PTHR44846">
    <property type="entry name" value="MANNOSYL-D-GLYCERATE TRANSPORT/METABOLISM SYSTEM REPRESSOR MNGR-RELATED"/>
    <property type="match status" value="1"/>
</dbReference>
<name>A0A1Q2CHS9_9ACTN</name>
<dbReference type="InterPro" id="IPR036390">
    <property type="entry name" value="WH_DNA-bd_sf"/>
</dbReference>
<evidence type="ECO:0000256" key="1">
    <source>
        <dbReference type="ARBA" id="ARBA00023015"/>
    </source>
</evidence>
<evidence type="ECO:0000256" key="3">
    <source>
        <dbReference type="ARBA" id="ARBA00023163"/>
    </source>
</evidence>
<dbReference type="SUPFAM" id="SSF46785">
    <property type="entry name" value="Winged helix' DNA-binding domain"/>
    <property type="match status" value="1"/>
</dbReference>
<keyword evidence="5" id="KW-1185">Reference proteome</keyword>
<dbReference type="PANTHER" id="PTHR44846:SF1">
    <property type="entry name" value="MANNOSYL-D-GLYCERATE TRANSPORT_METABOLISM SYSTEM REPRESSOR MNGR-RELATED"/>
    <property type="match status" value="1"/>
</dbReference>